<gene>
    <name evidence="2" type="ORF">OCU04_009714</name>
</gene>
<dbReference type="AlphaFoldDB" id="A0A9X0AFN2"/>
<accession>A0A9X0AFN2</accession>
<protein>
    <submittedName>
        <fullName evidence="2">Uncharacterized protein</fullName>
    </submittedName>
</protein>
<evidence type="ECO:0000313" key="2">
    <source>
        <dbReference type="EMBL" id="KAJ8061927.1"/>
    </source>
</evidence>
<dbReference type="EMBL" id="JAPEIS010000011">
    <property type="protein sequence ID" value="KAJ8061927.1"/>
    <property type="molecule type" value="Genomic_DNA"/>
</dbReference>
<evidence type="ECO:0000256" key="1">
    <source>
        <dbReference type="SAM" id="MobiDB-lite"/>
    </source>
</evidence>
<dbReference type="Proteomes" id="UP001152300">
    <property type="component" value="Unassembled WGS sequence"/>
</dbReference>
<organism evidence="2 3">
    <name type="scientific">Sclerotinia nivalis</name>
    <dbReference type="NCBI Taxonomy" id="352851"/>
    <lineage>
        <taxon>Eukaryota</taxon>
        <taxon>Fungi</taxon>
        <taxon>Dikarya</taxon>
        <taxon>Ascomycota</taxon>
        <taxon>Pezizomycotina</taxon>
        <taxon>Leotiomycetes</taxon>
        <taxon>Helotiales</taxon>
        <taxon>Sclerotiniaceae</taxon>
        <taxon>Sclerotinia</taxon>
    </lineage>
</organism>
<name>A0A9X0AFN2_9HELO</name>
<keyword evidence="3" id="KW-1185">Reference proteome</keyword>
<comment type="caution">
    <text evidence="2">The sequence shown here is derived from an EMBL/GenBank/DDBJ whole genome shotgun (WGS) entry which is preliminary data.</text>
</comment>
<sequence>MKMFLSAFHADTHAGMMHALRILNAKFQALECTPDFATGTSNAAMNDSDSDTSSVTSDSSATTDSSTFTNLTEEGDLTPLPLWNQIDFLIERVIDRVSWEEFIAVLNETSLVYDKEEVWTKFGSRTLKPCVETEEQHKYNKSMRCIICNTQLCESCAQRITDHIHGSTRANQEYAIAATRVSYPCGLDGCKDMVPLGVWPGVCKCLSYLNRRAQTNGAVDFYLCGGCIKQPLRLFREKFEAIINGHGKHCDCGLTLVADIKSSEDHYHICRLCHKFCEVFNRTDYLDSAHAREWTDITVPVPG</sequence>
<feature type="compositionally biased region" description="Low complexity" evidence="1">
    <location>
        <begin position="51"/>
        <end position="67"/>
    </location>
</feature>
<proteinExistence type="predicted"/>
<reference evidence="2" key="1">
    <citation type="submission" date="2022-11" db="EMBL/GenBank/DDBJ databases">
        <title>Genome Resource of Sclerotinia nivalis Strain SnTB1, a Plant Pathogen Isolated from American Ginseng.</title>
        <authorList>
            <person name="Fan S."/>
        </authorList>
    </citation>
    <scope>NUCLEOTIDE SEQUENCE</scope>
    <source>
        <strain evidence="2">SnTB1</strain>
    </source>
</reference>
<evidence type="ECO:0000313" key="3">
    <source>
        <dbReference type="Proteomes" id="UP001152300"/>
    </source>
</evidence>
<dbReference type="OrthoDB" id="10418041at2759"/>
<feature type="region of interest" description="Disordered" evidence="1">
    <location>
        <begin position="40"/>
        <end position="72"/>
    </location>
</feature>